<reference evidence="1" key="1">
    <citation type="submission" date="2020-11" db="EMBL/GenBank/DDBJ databases">
        <authorList>
            <consortium name="DOE Joint Genome Institute"/>
            <person name="Ahrendt S."/>
            <person name="Riley R."/>
            <person name="Andreopoulos W."/>
            <person name="Labutti K."/>
            <person name="Pangilinan J."/>
            <person name="Ruiz-Duenas F.J."/>
            <person name="Barrasa J.M."/>
            <person name="Sanchez-Garcia M."/>
            <person name="Camarero S."/>
            <person name="Miyauchi S."/>
            <person name="Serrano A."/>
            <person name="Linde D."/>
            <person name="Babiker R."/>
            <person name="Drula E."/>
            <person name="Ayuso-Fernandez I."/>
            <person name="Pacheco R."/>
            <person name="Padilla G."/>
            <person name="Ferreira P."/>
            <person name="Barriuso J."/>
            <person name="Kellner H."/>
            <person name="Castanera R."/>
            <person name="Alfaro M."/>
            <person name="Ramirez L."/>
            <person name="Pisabarro A.G."/>
            <person name="Kuo A."/>
            <person name="Tritt A."/>
            <person name="Lipzen A."/>
            <person name="He G."/>
            <person name="Yan M."/>
            <person name="Ng V."/>
            <person name="Cullen D."/>
            <person name="Martin F."/>
            <person name="Rosso M.-N."/>
            <person name="Henrissat B."/>
            <person name="Hibbett D."/>
            <person name="Martinez A.T."/>
            <person name="Grigoriev I.V."/>
        </authorList>
    </citation>
    <scope>NUCLEOTIDE SEQUENCE</scope>
    <source>
        <strain evidence="1">CBS 506.95</strain>
    </source>
</reference>
<dbReference type="Proteomes" id="UP000807306">
    <property type="component" value="Unassembled WGS sequence"/>
</dbReference>
<organism evidence="1 2">
    <name type="scientific">Crepidotus variabilis</name>
    <dbReference type="NCBI Taxonomy" id="179855"/>
    <lineage>
        <taxon>Eukaryota</taxon>
        <taxon>Fungi</taxon>
        <taxon>Dikarya</taxon>
        <taxon>Basidiomycota</taxon>
        <taxon>Agaricomycotina</taxon>
        <taxon>Agaricomycetes</taxon>
        <taxon>Agaricomycetidae</taxon>
        <taxon>Agaricales</taxon>
        <taxon>Agaricineae</taxon>
        <taxon>Crepidotaceae</taxon>
        <taxon>Crepidotus</taxon>
    </lineage>
</organism>
<comment type="caution">
    <text evidence="1">The sequence shown here is derived from an EMBL/GenBank/DDBJ whole genome shotgun (WGS) entry which is preliminary data.</text>
</comment>
<gene>
    <name evidence="1" type="ORF">CPB83DRAFT_859969</name>
</gene>
<proteinExistence type="predicted"/>
<evidence type="ECO:0000313" key="1">
    <source>
        <dbReference type="EMBL" id="KAF9525222.1"/>
    </source>
</evidence>
<dbReference type="AlphaFoldDB" id="A0A9P6EA47"/>
<evidence type="ECO:0000313" key="2">
    <source>
        <dbReference type="Proteomes" id="UP000807306"/>
    </source>
</evidence>
<keyword evidence="2" id="KW-1185">Reference proteome</keyword>
<protein>
    <submittedName>
        <fullName evidence="1">Uncharacterized protein</fullName>
    </submittedName>
</protein>
<accession>A0A9P6EA47</accession>
<name>A0A9P6EA47_9AGAR</name>
<dbReference type="EMBL" id="MU157887">
    <property type="protein sequence ID" value="KAF9525222.1"/>
    <property type="molecule type" value="Genomic_DNA"/>
</dbReference>
<sequence>MIISAQGQRVLMQNYAKNQSHCHIYAKSPTFLYSVGRLLERPDKGSYEVVRCAGMIAT</sequence>